<evidence type="ECO:0000313" key="3">
    <source>
        <dbReference type="Proteomes" id="UP000325787"/>
    </source>
</evidence>
<dbReference type="AlphaFoldDB" id="A0A5Q0H633"/>
<dbReference type="KEGG" id="ssyi:EKG83_31535"/>
<name>A0A5Q0H633_SACSY</name>
<sequence>MTSTRSRRWCATTTRRLAVVGRLVARERGEPVEPPADRHGYLPDLSEEETAQVLGGEADGRV</sequence>
<feature type="compositionally biased region" description="Basic and acidic residues" evidence="1">
    <location>
        <begin position="28"/>
        <end position="41"/>
    </location>
</feature>
<proteinExistence type="predicted"/>
<dbReference type="RefSeq" id="WP_033429273.1">
    <property type="nucleotide sequence ID" value="NZ_CP034550.1"/>
</dbReference>
<feature type="region of interest" description="Disordered" evidence="1">
    <location>
        <begin position="28"/>
        <end position="62"/>
    </location>
</feature>
<evidence type="ECO:0000313" key="2">
    <source>
        <dbReference type="EMBL" id="QFZ21320.1"/>
    </source>
</evidence>
<dbReference type="EMBL" id="CP034550">
    <property type="protein sequence ID" value="QFZ21320.1"/>
    <property type="molecule type" value="Genomic_DNA"/>
</dbReference>
<accession>A0A5Q0H633</accession>
<evidence type="ECO:0000256" key="1">
    <source>
        <dbReference type="SAM" id="MobiDB-lite"/>
    </source>
</evidence>
<organism evidence="2 3">
    <name type="scientific">Saccharothrix syringae</name>
    <name type="common">Nocardiopsis syringae</name>
    <dbReference type="NCBI Taxonomy" id="103733"/>
    <lineage>
        <taxon>Bacteria</taxon>
        <taxon>Bacillati</taxon>
        <taxon>Actinomycetota</taxon>
        <taxon>Actinomycetes</taxon>
        <taxon>Pseudonocardiales</taxon>
        <taxon>Pseudonocardiaceae</taxon>
        <taxon>Saccharothrix</taxon>
    </lineage>
</organism>
<reference evidence="3" key="1">
    <citation type="journal article" date="2021" name="Curr. Microbiol.">
        <title>Complete genome of nocamycin-producing strain Saccharothrix syringae NRRL B-16468 reveals the biosynthetic potential for secondary metabolites.</title>
        <authorList>
            <person name="Mo X."/>
            <person name="Yang S."/>
        </authorList>
    </citation>
    <scope>NUCLEOTIDE SEQUENCE [LARGE SCALE GENOMIC DNA]</scope>
    <source>
        <strain evidence="3">ATCC 51364 / DSM 43886 / JCM 6844 / KCTC 9398 / NBRC 14523 / NRRL B-16468 / INA 2240</strain>
    </source>
</reference>
<protein>
    <submittedName>
        <fullName evidence="2">Uncharacterized protein</fullName>
    </submittedName>
</protein>
<keyword evidence="3" id="KW-1185">Reference proteome</keyword>
<dbReference type="Proteomes" id="UP000325787">
    <property type="component" value="Chromosome"/>
</dbReference>
<gene>
    <name evidence="2" type="ORF">EKG83_31535</name>
</gene>